<reference evidence="10" key="1">
    <citation type="journal article" date="2017" name="J. Chem. Ecol.">
        <title>Conifer Diterpene Resin Acids Disrupt Juvenile Hormone-Mediated Endocrine Regulation in the Indian Meal Moth Plodia interpunctella.</title>
        <authorList>
            <person name="Oh H.W."/>
            <person name="Yun C.S."/>
            <person name="Jeon J.H."/>
            <person name="Kim J.A."/>
            <person name="Park D.S."/>
            <person name="Ryu H.W."/>
            <person name="Oh S.R."/>
            <person name="Song H.H."/>
            <person name="Shin Y."/>
            <person name="Jung C.S."/>
            <person name="Shin S.W."/>
        </authorList>
    </citation>
    <scope>NUCLEOTIDE SEQUENCE</scope>
</reference>
<dbReference type="Pfam" id="PF00010">
    <property type="entry name" value="HLH"/>
    <property type="match status" value="1"/>
</dbReference>
<keyword evidence="2" id="KW-0677">Repeat</keyword>
<evidence type="ECO:0000256" key="3">
    <source>
        <dbReference type="ARBA" id="ARBA00023015"/>
    </source>
</evidence>
<dbReference type="InterPro" id="IPR050933">
    <property type="entry name" value="Circadian_TF"/>
</dbReference>
<dbReference type="GO" id="GO:0046983">
    <property type="term" value="F:protein dimerization activity"/>
    <property type="evidence" value="ECO:0007669"/>
    <property type="project" value="InterPro"/>
</dbReference>
<dbReference type="GO" id="GO:0005667">
    <property type="term" value="C:transcription regulator complex"/>
    <property type="evidence" value="ECO:0007669"/>
    <property type="project" value="InterPro"/>
</dbReference>
<dbReference type="SMART" id="SM00353">
    <property type="entry name" value="HLH"/>
    <property type="match status" value="1"/>
</dbReference>
<dbReference type="GO" id="GO:0003700">
    <property type="term" value="F:DNA-binding transcription factor activity"/>
    <property type="evidence" value="ECO:0007669"/>
    <property type="project" value="InterPro"/>
</dbReference>
<dbReference type="Pfam" id="PF00989">
    <property type="entry name" value="PAS"/>
    <property type="match status" value="1"/>
</dbReference>
<dbReference type="GO" id="GO:0045944">
    <property type="term" value="P:positive regulation of transcription by RNA polymerase II"/>
    <property type="evidence" value="ECO:0007669"/>
    <property type="project" value="UniProtKB-ARBA"/>
</dbReference>
<feature type="domain" description="PAS" evidence="8">
    <location>
        <begin position="419"/>
        <end position="468"/>
    </location>
</feature>
<evidence type="ECO:0000259" key="8">
    <source>
        <dbReference type="PROSITE" id="PS50112"/>
    </source>
</evidence>
<feature type="domain" description="BHLH" evidence="9">
    <location>
        <begin position="129"/>
        <end position="182"/>
    </location>
</feature>
<feature type="compositionally biased region" description="Pro residues" evidence="7">
    <location>
        <begin position="634"/>
        <end position="644"/>
    </location>
</feature>
<organism evidence="10">
    <name type="scientific">Plodia interpunctella</name>
    <name type="common">Indianmeal moth</name>
    <dbReference type="NCBI Taxonomy" id="58824"/>
    <lineage>
        <taxon>Eukaryota</taxon>
        <taxon>Metazoa</taxon>
        <taxon>Ecdysozoa</taxon>
        <taxon>Arthropoda</taxon>
        <taxon>Hexapoda</taxon>
        <taxon>Insecta</taxon>
        <taxon>Pterygota</taxon>
        <taxon>Neoptera</taxon>
        <taxon>Endopterygota</taxon>
        <taxon>Lepidoptera</taxon>
        <taxon>Glossata</taxon>
        <taxon>Ditrysia</taxon>
        <taxon>Pyraloidea</taxon>
        <taxon>Pyralidae</taxon>
        <taxon>Phycitinae</taxon>
        <taxon>Plodia</taxon>
    </lineage>
</organism>
<dbReference type="GO" id="GO:0003677">
    <property type="term" value="F:DNA binding"/>
    <property type="evidence" value="ECO:0007669"/>
    <property type="project" value="UniProtKB-KW"/>
</dbReference>
<dbReference type="AlphaFoldDB" id="A0A2S0DDS3"/>
<dbReference type="InterPro" id="IPR011598">
    <property type="entry name" value="bHLH_dom"/>
</dbReference>
<keyword evidence="3" id="KW-0805">Transcription regulation</keyword>
<dbReference type="InterPro" id="IPR000014">
    <property type="entry name" value="PAS"/>
</dbReference>
<dbReference type="InterPro" id="IPR036638">
    <property type="entry name" value="HLH_DNA-bd_sf"/>
</dbReference>
<dbReference type="GO" id="GO:0005737">
    <property type="term" value="C:cytoplasm"/>
    <property type="evidence" value="ECO:0007669"/>
    <property type="project" value="InterPro"/>
</dbReference>
<feature type="domain" description="PAS" evidence="8">
    <location>
        <begin position="226"/>
        <end position="267"/>
    </location>
</feature>
<dbReference type="EMBL" id="KY940303">
    <property type="protein sequence ID" value="ASK39990.1"/>
    <property type="molecule type" value="mRNA"/>
</dbReference>
<dbReference type="Gene3D" id="3.30.450.20">
    <property type="entry name" value="PAS domain"/>
    <property type="match status" value="2"/>
</dbReference>
<sequence length="682" mass="73781">MTKLRHLRTNAHGAGGYEVTVGPGASAVAVPSGSTSGAAVACAPDAGLVGAHQPLQHQYATQEQMVRHHEPRKRKPYSDEYEMSGCESALSAPSLPAASATRKRKSSYATSSAYEDDGEDARSTRTLPDKKQNHSEIEKRRRDKMNTYITELSSMVPMCGAMARKLDKLTVLRMAVQHLRSVRGALSACPLTARPRPAFLSERELNALILHAAHDCFLLVVGCDRGRLLYVSTSVSKMLHYEQSELLGQSLFDILHPKDVAKVKEQLSSSDLSPRERLIDAKTMLPVKADVVAGASRLCPGARRSFFCRIKCRLQPPPDADPAPIKEEADPPTNMRKKHNEKKYCVVQCTGYLKSWALAEMCEGGRTSEGGEEGEACNLSCLVAVGRALPDLAPAPARPVAAVVPPTRRLQYVSRHATDGKFLFVDQRVTLALGFLPQELLGTSLYEYVSGGELGAVARTHKAALLRREALHTPPYSFRRKDGTHARIQTHFKPFRNPWTKDVECLVANNTTVLDSMDTSEEPEAHASYDMFRQKTDTEVQRLIDSQVESHKIGSAIAEEALRCSSSEFSPDLPGDLLQDAVFSQQSLVDNILGADPCAFGLGQVRNNVSLSSVAHSSPPHHPQAPPNGAAVGTPPPASPPLPPLGLDGNGEAAMAVIMSLLEADAGLGGPVNFSGLPWPLP</sequence>
<dbReference type="CDD" id="cd00130">
    <property type="entry name" value="PAS"/>
    <property type="match status" value="2"/>
</dbReference>
<feature type="region of interest" description="Disordered" evidence="7">
    <location>
        <begin position="60"/>
        <end position="142"/>
    </location>
</feature>
<dbReference type="InterPro" id="IPR001067">
    <property type="entry name" value="Nuc_translocat"/>
</dbReference>
<name>A0A2S0DDS3_PLOIN</name>
<dbReference type="SUPFAM" id="SSF55785">
    <property type="entry name" value="PYP-like sensor domain (PAS domain)"/>
    <property type="match status" value="2"/>
</dbReference>
<feature type="compositionally biased region" description="Low complexity" evidence="7">
    <location>
        <begin position="88"/>
        <end position="100"/>
    </location>
</feature>
<dbReference type="CDD" id="cd19726">
    <property type="entry name" value="bHLH-PAS_cycle_like"/>
    <property type="match status" value="1"/>
</dbReference>
<dbReference type="InterPro" id="IPR013767">
    <property type="entry name" value="PAS_fold"/>
</dbReference>
<evidence type="ECO:0000256" key="2">
    <source>
        <dbReference type="ARBA" id="ARBA00022737"/>
    </source>
</evidence>
<evidence type="ECO:0000256" key="4">
    <source>
        <dbReference type="ARBA" id="ARBA00023125"/>
    </source>
</evidence>
<keyword evidence="6" id="KW-0539">Nucleus</keyword>
<feature type="compositionally biased region" description="Basic and acidic residues" evidence="7">
    <location>
        <begin position="120"/>
        <end position="140"/>
    </location>
</feature>
<dbReference type="PROSITE" id="PS50112">
    <property type="entry name" value="PAS"/>
    <property type="match status" value="2"/>
</dbReference>
<evidence type="ECO:0000256" key="6">
    <source>
        <dbReference type="ARBA" id="ARBA00023242"/>
    </source>
</evidence>
<evidence type="ECO:0000256" key="1">
    <source>
        <dbReference type="ARBA" id="ARBA00004123"/>
    </source>
</evidence>
<accession>A0A2S0DDS3</accession>
<dbReference type="GO" id="GO:0005634">
    <property type="term" value="C:nucleus"/>
    <property type="evidence" value="ECO:0007669"/>
    <property type="project" value="UniProtKB-SubCell"/>
</dbReference>
<evidence type="ECO:0000313" key="10">
    <source>
        <dbReference type="EMBL" id="ASK39990.1"/>
    </source>
</evidence>
<dbReference type="PRINTS" id="PR00785">
    <property type="entry name" value="NCTRNSLOCATR"/>
</dbReference>
<dbReference type="InterPro" id="IPR035965">
    <property type="entry name" value="PAS-like_dom_sf"/>
</dbReference>
<dbReference type="PROSITE" id="PS50888">
    <property type="entry name" value="BHLH"/>
    <property type="match status" value="1"/>
</dbReference>
<protein>
    <submittedName>
        <fullName evidence="10">Cycle</fullName>
    </submittedName>
</protein>
<evidence type="ECO:0000256" key="5">
    <source>
        <dbReference type="ARBA" id="ARBA00023163"/>
    </source>
</evidence>
<evidence type="ECO:0000259" key="9">
    <source>
        <dbReference type="PROSITE" id="PS50888"/>
    </source>
</evidence>
<feature type="region of interest" description="Disordered" evidence="7">
    <location>
        <begin position="612"/>
        <end position="647"/>
    </location>
</feature>
<keyword evidence="5" id="KW-0804">Transcription</keyword>
<dbReference type="SMART" id="SM00091">
    <property type="entry name" value="PAS"/>
    <property type="match status" value="2"/>
</dbReference>
<proteinExistence type="evidence at transcript level"/>
<comment type="subcellular location">
    <subcellularLocation>
        <location evidence="1">Nucleus</location>
    </subcellularLocation>
</comment>
<dbReference type="SUPFAM" id="SSF47459">
    <property type="entry name" value="HLH, helix-loop-helix DNA-binding domain"/>
    <property type="match status" value="1"/>
</dbReference>
<dbReference type="Pfam" id="PF14598">
    <property type="entry name" value="PAS_11"/>
    <property type="match status" value="1"/>
</dbReference>
<dbReference type="PANTHER" id="PTHR23042">
    <property type="entry name" value="CIRCADIAN PROTEIN CLOCK/ARNT/BMAL/PAS"/>
    <property type="match status" value="1"/>
</dbReference>
<evidence type="ECO:0000256" key="7">
    <source>
        <dbReference type="SAM" id="MobiDB-lite"/>
    </source>
</evidence>
<dbReference type="Gene3D" id="4.10.280.10">
    <property type="entry name" value="Helix-loop-helix DNA-binding domain"/>
    <property type="match status" value="1"/>
</dbReference>
<keyword evidence="4" id="KW-0238">DNA-binding</keyword>